<accession>A0A2T1A1K8</accession>
<dbReference type="InterPro" id="IPR023393">
    <property type="entry name" value="START-like_dom_sf"/>
</dbReference>
<gene>
    <name evidence="1" type="ORF">CLV47_10532</name>
</gene>
<sequence length="157" mass="17464">MGMDPAKRLSITVVTDAAIPLLFDFLTYPANHVRIDGSRTLHALTGTARITKVGDVFGMKVEFPDGPAYEVVNHVVAFTPDVEIAWMPARPGEAPIGVRWDWQFDVGPKRETQITQTCDWSRVTDEAYLASRTLPRVSEHQMRRSVATLITHASSKS</sequence>
<dbReference type="Gene3D" id="3.30.530.20">
    <property type="match status" value="1"/>
</dbReference>
<keyword evidence="2" id="KW-1185">Reference proteome</keyword>
<evidence type="ECO:0008006" key="3">
    <source>
        <dbReference type="Google" id="ProtNLM"/>
    </source>
</evidence>
<protein>
    <recommendedName>
        <fullName evidence="3">Polyketide cyclase/dehydrase/lipid transport protein</fullName>
    </recommendedName>
</protein>
<evidence type="ECO:0000313" key="1">
    <source>
        <dbReference type="EMBL" id="PRZ42414.1"/>
    </source>
</evidence>
<dbReference type="SUPFAM" id="SSF55961">
    <property type="entry name" value="Bet v1-like"/>
    <property type="match status" value="1"/>
</dbReference>
<comment type="caution">
    <text evidence="1">The sequence shown here is derived from an EMBL/GenBank/DDBJ whole genome shotgun (WGS) entry which is preliminary data.</text>
</comment>
<dbReference type="Proteomes" id="UP000237752">
    <property type="component" value="Unassembled WGS sequence"/>
</dbReference>
<reference evidence="1 2" key="1">
    <citation type="submission" date="2018-03" db="EMBL/GenBank/DDBJ databases">
        <title>Genomic Encyclopedia of Archaeal and Bacterial Type Strains, Phase II (KMG-II): from individual species to whole genera.</title>
        <authorList>
            <person name="Goeker M."/>
        </authorList>
    </citation>
    <scope>NUCLEOTIDE SEQUENCE [LARGE SCALE GENOMIC DNA]</scope>
    <source>
        <strain evidence="1 2">DSM 100065</strain>
    </source>
</reference>
<dbReference type="EMBL" id="PVUE01000005">
    <property type="protein sequence ID" value="PRZ42414.1"/>
    <property type="molecule type" value="Genomic_DNA"/>
</dbReference>
<name>A0A2T1A1K8_9ACTN</name>
<proteinExistence type="predicted"/>
<evidence type="ECO:0000313" key="2">
    <source>
        <dbReference type="Proteomes" id="UP000237752"/>
    </source>
</evidence>
<organism evidence="1 2">
    <name type="scientific">Antricoccus suffuscus</name>
    <dbReference type="NCBI Taxonomy" id="1629062"/>
    <lineage>
        <taxon>Bacteria</taxon>
        <taxon>Bacillati</taxon>
        <taxon>Actinomycetota</taxon>
        <taxon>Actinomycetes</taxon>
        <taxon>Geodermatophilales</taxon>
        <taxon>Antricoccaceae</taxon>
        <taxon>Antricoccus</taxon>
    </lineage>
</organism>
<dbReference type="AlphaFoldDB" id="A0A2T1A1K8"/>